<sequence>MSIINWILKRSSNDKGHNNVEFTTADIHLINSVLRNGNNLRGRPLVNRPNGNRTLHAYEQSDLEKSSSEETRIKIPGDEGSEYNFYHQQRNFIQDLVLNKPFETEYYLSDLRRKGDGFLEFYLDRSEHNEGTEVQFDIGCNSSINIPDFQEHVVCTGRFEVKHHAEELGSVYLTYHKLMGVDTKECIRKISKNLRSQANGDCIYNTTPFPNYETFMKNKFMLRIYPMDLMDVEKVLTKFLTLPHQRPMSSSPQYHSVR</sequence>
<name>A0A1E3P038_WICAA</name>
<organism evidence="1 2">
    <name type="scientific">Wickerhamomyces anomalus (strain ATCC 58044 / CBS 1984 / NCYC 433 / NRRL Y-366-8)</name>
    <name type="common">Yeast</name>
    <name type="synonym">Hansenula anomala</name>
    <dbReference type="NCBI Taxonomy" id="683960"/>
    <lineage>
        <taxon>Eukaryota</taxon>
        <taxon>Fungi</taxon>
        <taxon>Dikarya</taxon>
        <taxon>Ascomycota</taxon>
        <taxon>Saccharomycotina</taxon>
        <taxon>Saccharomycetes</taxon>
        <taxon>Phaffomycetales</taxon>
        <taxon>Wickerhamomycetaceae</taxon>
        <taxon>Wickerhamomyces</taxon>
    </lineage>
</organism>
<keyword evidence="2" id="KW-1185">Reference proteome</keyword>
<dbReference type="RefSeq" id="XP_019038023.1">
    <property type="nucleotide sequence ID" value="XM_019180452.1"/>
</dbReference>
<dbReference type="AlphaFoldDB" id="A0A1E3P038"/>
<reference evidence="1 2" key="1">
    <citation type="journal article" date="2016" name="Proc. Natl. Acad. Sci. U.S.A.">
        <title>Comparative genomics of biotechnologically important yeasts.</title>
        <authorList>
            <person name="Riley R."/>
            <person name="Haridas S."/>
            <person name="Wolfe K.H."/>
            <person name="Lopes M.R."/>
            <person name="Hittinger C.T."/>
            <person name="Goeker M."/>
            <person name="Salamov A.A."/>
            <person name="Wisecaver J.H."/>
            <person name="Long T.M."/>
            <person name="Calvey C.H."/>
            <person name="Aerts A.L."/>
            <person name="Barry K.W."/>
            <person name="Choi C."/>
            <person name="Clum A."/>
            <person name="Coughlan A.Y."/>
            <person name="Deshpande S."/>
            <person name="Douglass A.P."/>
            <person name="Hanson S.J."/>
            <person name="Klenk H.-P."/>
            <person name="LaButti K.M."/>
            <person name="Lapidus A."/>
            <person name="Lindquist E.A."/>
            <person name="Lipzen A.M."/>
            <person name="Meier-Kolthoff J.P."/>
            <person name="Ohm R.A."/>
            <person name="Otillar R.P."/>
            <person name="Pangilinan J.L."/>
            <person name="Peng Y."/>
            <person name="Rokas A."/>
            <person name="Rosa C.A."/>
            <person name="Scheuner C."/>
            <person name="Sibirny A.A."/>
            <person name="Slot J.C."/>
            <person name="Stielow J.B."/>
            <person name="Sun H."/>
            <person name="Kurtzman C.P."/>
            <person name="Blackwell M."/>
            <person name="Grigoriev I.V."/>
            <person name="Jeffries T.W."/>
        </authorList>
    </citation>
    <scope>NUCLEOTIDE SEQUENCE [LARGE SCALE GENOMIC DNA]</scope>
    <source>
        <strain evidence="2">ATCC 58044 / CBS 1984 / NCYC 433 / NRRL Y-366-8</strain>
    </source>
</reference>
<protein>
    <submittedName>
        <fullName evidence="1">Uncharacterized protein</fullName>
    </submittedName>
</protein>
<dbReference type="GeneID" id="30197698"/>
<evidence type="ECO:0000313" key="2">
    <source>
        <dbReference type="Proteomes" id="UP000094112"/>
    </source>
</evidence>
<proteinExistence type="predicted"/>
<dbReference type="EMBL" id="KV454211">
    <property type="protein sequence ID" value="ODQ58816.1"/>
    <property type="molecule type" value="Genomic_DNA"/>
</dbReference>
<evidence type="ECO:0000313" key="1">
    <source>
        <dbReference type="EMBL" id="ODQ58816.1"/>
    </source>
</evidence>
<gene>
    <name evidence="1" type="ORF">WICANDRAFT_105677</name>
</gene>
<accession>A0A1E3P038</accession>
<dbReference type="Proteomes" id="UP000094112">
    <property type="component" value="Unassembled WGS sequence"/>
</dbReference>